<organism evidence="6">
    <name type="scientific">Tetrahymena thermophila</name>
    <dbReference type="NCBI Taxonomy" id="5911"/>
    <lineage>
        <taxon>Eukaryota</taxon>
        <taxon>Sar</taxon>
        <taxon>Alveolata</taxon>
        <taxon>Ciliophora</taxon>
        <taxon>Intramacronucleata</taxon>
        <taxon>Oligohymenophorea</taxon>
        <taxon>Hymenostomatida</taxon>
        <taxon>Tetrahymenina</taxon>
        <taxon>Tetrahymenidae</taxon>
        <taxon>Tetrahymena</taxon>
    </lineage>
</organism>
<accession>Q6UE71</accession>
<evidence type="ECO:0000256" key="1">
    <source>
        <dbReference type="ARBA" id="ARBA00004245"/>
    </source>
</evidence>
<reference evidence="6" key="1">
    <citation type="journal article" date="2004" name="Eukaryot. Cell">
        <title>A non-long terminal repeat retrotransposon family is restricted to the germ line micronucleus of the ciliated protozoan Tetrahymena thermophila.</title>
        <authorList>
            <person name="Fillingham J.S."/>
            <person name="Thing T.A."/>
            <person name="Vythilingum N."/>
            <person name="Keuroghlian A."/>
            <person name="Bruno D."/>
            <person name="Golding G.B."/>
            <person name="Pearlman R.E."/>
        </authorList>
    </citation>
    <scope>NUCLEOTIDE SEQUENCE</scope>
</reference>
<dbReference type="Gene3D" id="1.25.40.10">
    <property type="entry name" value="Tetratricopeptide repeat domain"/>
    <property type="match status" value="1"/>
</dbReference>
<sequence length="571" mass="67062">MNTEEQFLKIEFQQKLEEADYFFNLPSPETAPYDNKYKAREILQNLLKHHFFDSDNEFRAEYKKICQAIIKMKLGENFSETEENGLAEGFYRQALELFQQLQYEDMRQYFNYLQELYNIYGLLCINRDENEMGLAFLGKSKELYTNLLASLDCQELDGKKPKTIVNITSQFKDSETQRFSYVYEGGVCPTKTESLYTHTLFYLAQAYTKLGRREQAAQYCGETMKRQHATSTYELKDFCVNCISLAEYYQGIGNFAQAQYLLLVGESIIPEGKKRKLRATFQMSLGHMMLDYMTYNVKALKSDTKEQEMQNFAKIINNKNLFFESVKTVPFPNLKVAKDMEEIKSIFRQSNTQFKRALEYFRLDGFVTEHIQIIDGQSSLYKQLIELEDNFQLVIAMLDKRAQLLEPIYKELNPKAYIETWQKILVELSEIYHDMFNINFNELFLNTNKPPKQSKIKEMNSQGEKAITLFEQIAQILLDDKDAQKDTSYYHSIVNAKFNNAKIYSKLYRAEKKDKVEMLTKSLNTYKWISKYINEEVIKFGALDGIFSQELKICNEMCELLPNKIDKVNNS</sequence>
<dbReference type="SUPFAM" id="SSF48452">
    <property type="entry name" value="TPR-like"/>
    <property type="match status" value="1"/>
</dbReference>
<dbReference type="AlphaFoldDB" id="Q6UE71"/>
<dbReference type="InterPro" id="IPR022083">
    <property type="entry name" value="KBP"/>
</dbReference>
<keyword evidence="5" id="KW-0206">Cytoskeleton</keyword>
<comment type="subcellular location">
    <subcellularLocation>
        <location evidence="1">Cytoplasm</location>
        <location evidence="1">Cytoskeleton</location>
    </subcellularLocation>
</comment>
<dbReference type="Pfam" id="PF12309">
    <property type="entry name" value="KBP_C"/>
    <property type="match status" value="1"/>
</dbReference>
<gene>
    <name evidence="6" type="primary">HEH2</name>
</gene>
<evidence type="ECO:0000313" key="6">
    <source>
        <dbReference type="EMBL" id="AAQ82029.1"/>
    </source>
</evidence>
<dbReference type="GO" id="GO:0005856">
    <property type="term" value="C:cytoskeleton"/>
    <property type="evidence" value="ECO:0007669"/>
    <property type="project" value="UniProtKB-SubCell"/>
</dbReference>
<keyword evidence="4" id="KW-0963">Cytoplasm</keyword>
<dbReference type="PANTHER" id="PTHR46321">
    <property type="entry name" value="KIF1-BINDING PROTEIN"/>
    <property type="match status" value="1"/>
</dbReference>
<dbReference type="EMBL" id="AY371731">
    <property type="protein sequence ID" value="AAQ82029.1"/>
    <property type="molecule type" value="Genomic_DNA"/>
</dbReference>
<evidence type="ECO:0000256" key="3">
    <source>
        <dbReference type="ARBA" id="ARBA00016840"/>
    </source>
</evidence>
<evidence type="ECO:0000256" key="2">
    <source>
        <dbReference type="ARBA" id="ARBA00010305"/>
    </source>
</evidence>
<proteinExistence type="inferred from homology"/>
<dbReference type="InterPro" id="IPR011990">
    <property type="entry name" value="TPR-like_helical_dom_sf"/>
</dbReference>
<name>Q6UE71_TETTH</name>
<evidence type="ECO:0000256" key="5">
    <source>
        <dbReference type="ARBA" id="ARBA00023212"/>
    </source>
</evidence>
<evidence type="ECO:0000256" key="4">
    <source>
        <dbReference type="ARBA" id="ARBA00022490"/>
    </source>
</evidence>
<comment type="similarity">
    <text evidence="2">Belongs to the KIF-binding protein family.</text>
</comment>
<dbReference type="PANTHER" id="PTHR46321:SF1">
    <property type="entry name" value="KIF-BINDING PROTEIN"/>
    <property type="match status" value="1"/>
</dbReference>
<protein>
    <recommendedName>
        <fullName evidence="3">KIF-binding protein</fullName>
    </recommendedName>
</protein>